<keyword evidence="4" id="KW-1185">Reference proteome</keyword>
<feature type="compositionally biased region" description="Polar residues" evidence="1">
    <location>
        <begin position="1"/>
        <end position="16"/>
    </location>
</feature>
<sequence length="179" mass="20450">MQTKLLTPLSAKTLQKQPAALKPVKSASSQDKSSEQASKSGEQSYLFAVYRQCELSREEISQIEASLDSTNEKVIASINLLKNKQKHQEIIYQLMDKYGINRSIKGSLLEQIEFLIEQIVESDDEFGDSKRQLDILNLFQKYVTDVETENGVKFNVLKIEKIFQKVCARLSCKRLEDVK</sequence>
<accession>A0AA86UT44</accession>
<evidence type="ECO:0000256" key="1">
    <source>
        <dbReference type="SAM" id="MobiDB-lite"/>
    </source>
</evidence>
<name>A0AA86UT44_9EUKA</name>
<reference evidence="3 4" key="2">
    <citation type="submission" date="2024-07" db="EMBL/GenBank/DDBJ databases">
        <authorList>
            <person name="Akdeniz Z."/>
        </authorList>
    </citation>
    <scope>NUCLEOTIDE SEQUENCE [LARGE SCALE GENOMIC DNA]</scope>
</reference>
<evidence type="ECO:0000313" key="3">
    <source>
        <dbReference type="EMBL" id="CAL6025103.1"/>
    </source>
</evidence>
<dbReference type="Proteomes" id="UP001642409">
    <property type="component" value="Unassembled WGS sequence"/>
</dbReference>
<evidence type="ECO:0000313" key="4">
    <source>
        <dbReference type="Proteomes" id="UP001642409"/>
    </source>
</evidence>
<dbReference type="AlphaFoldDB" id="A0AA86UT44"/>
<reference evidence="2" key="1">
    <citation type="submission" date="2023-06" db="EMBL/GenBank/DDBJ databases">
        <authorList>
            <person name="Kurt Z."/>
        </authorList>
    </citation>
    <scope>NUCLEOTIDE SEQUENCE</scope>
</reference>
<feature type="compositionally biased region" description="Polar residues" evidence="1">
    <location>
        <begin position="26"/>
        <end position="39"/>
    </location>
</feature>
<protein>
    <submittedName>
        <fullName evidence="3">Hypothetical_protein</fullName>
    </submittedName>
</protein>
<evidence type="ECO:0000313" key="2">
    <source>
        <dbReference type="EMBL" id="CAI9966969.1"/>
    </source>
</evidence>
<proteinExistence type="predicted"/>
<gene>
    <name evidence="3" type="ORF">HINF_LOCUS29941</name>
    <name evidence="2" type="ORF">HINF_LOCUS54614</name>
</gene>
<dbReference type="EMBL" id="CATOUU010001010">
    <property type="protein sequence ID" value="CAI9966969.1"/>
    <property type="molecule type" value="Genomic_DNA"/>
</dbReference>
<feature type="region of interest" description="Disordered" evidence="1">
    <location>
        <begin position="1"/>
        <end position="39"/>
    </location>
</feature>
<organism evidence="2">
    <name type="scientific">Hexamita inflata</name>
    <dbReference type="NCBI Taxonomy" id="28002"/>
    <lineage>
        <taxon>Eukaryota</taxon>
        <taxon>Metamonada</taxon>
        <taxon>Diplomonadida</taxon>
        <taxon>Hexamitidae</taxon>
        <taxon>Hexamitinae</taxon>
        <taxon>Hexamita</taxon>
    </lineage>
</organism>
<dbReference type="EMBL" id="CAXDID020000097">
    <property type="protein sequence ID" value="CAL6025103.1"/>
    <property type="molecule type" value="Genomic_DNA"/>
</dbReference>
<comment type="caution">
    <text evidence="2">The sequence shown here is derived from an EMBL/GenBank/DDBJ whole genome shotgun (WGS) entry which is preliminary data.</text>
</comment>